<dbReference type="PANTHER" id="PTHR33383">
    <property type="entry name" value="MEMBRANE PROTEIN INSERTION EFFICIENCY FACTOR-RELATED"/>
    <property type="match status" value="1"/>
</dbReference>
<comment type="subcellular location">
    <subcellularLocation>
        <location evidence="1">Cell inner membrane</location>
        <topology evidence="1">Peripheral membrane protein</topology>
        <orientation evidence="1">Cytoplasmic side</orientation>
    </subcellularLocation>
</comment>
<protein>
    <recommendedName>
        <fullName evidence="1">Putative membrane protein insertion efficiency factor</fullName>
    </recommendedName>
</protein>
<dbReference type="STRING" id="983917.RGE_47040"/>
<comment type="function">
    <text evidence="1">Could be involved in insertion of integral membrane proteins into the membrane.</text>
</comment>
<proteinExistence type="inferred from homology"/>
<evidence type="ECO:0000313" key="2">
    <source>
        <dbReference type="EMBL" id="BAL98037.1"/>
    </source>
</evidence>
<dbReference type="EMBL" id="AP012320">
    <property type="protein sequence ID" value="BAL98037.1"/>
    <property type="molecule type" value="Genomic_DNA"/>
</dbReference>
<evidence type="ECO:0000256" key="1">
    <source>
        <dbReference type="HAMAP-Rule" id="MF_00386"/>
    </source>
</evidence>
<dbReference type="RefSeq" id="WP_014430884.1">
    <property type="nucleotide sequence ID" value="NC_017075.1"/>
</dbReference>
<keyword evidence="1" id="KW-0472">Membrane</keyword>
<organism evidence="2 3">
    <name type="scientific">Rubrivivax gelatinosus (strain NBRC 100245 / IL144)</name>
    <dbReference type="NCBI Taxonomy" id="983917"/>
    <lineage>
        <taxon>Bacteria</taxon>
        <taxon>Pseudomonadati</taxon>
        <taxon>Pseudomonadota</taxon>
        <taxon>Betaproteobacteria</taxon>
        <taxon>Burkholderiales</taxon>
        <taxon>Sphaerotilaceae</taxon>
        <taxon>Rubrivivax</taxon>
    </lineage>
</organism>
<dbReference type="AlphaFoldDB" id="I0HYF0"/>
<reference evidence="2 3" key="1">
    <citation type="journal article" date="2012" name="J. Bacteriol.">
        <title>Complete genome sequence of phototrophic betaproteobacterium Rubrivivax gelatinosus IL144.</title>
        <authorList>
            <person name="Nagashima S."/>
            <person name="Kamimura A."/>
            <person name="Shimizu T."/>
            <person name="Nakamura-isaki S."/>
            <person name="Aono E."/>
            <person name="Sakamoto K."/>
            <person name="Ichikawa N."/>
            <person name="Nakazawa H."/>
            <person name="Sekine M."/>
            <person name="Yamazaki S."/>
            <person name="Fujita N."/>
            <person name="Shimada K."/>
            <person name="Hanada S."/>
            <person name="Nagashima K.V.P."/>
        </authorList>
    </citation>
    <scope>NUCLEOTIDE SEQUENCE [LARGE SCALE GENOMIC DNA]</scope>
    <source>
        <strain evidence="3">NBRC 100245 / IL144</strain>
    </source>
</reference>
<keyword evidence="1" id="KW-1003">Cell membrane</keyword>
<evidence type="ECO:0000313" key="3">
    <source>
        <dbReference type="Proteomes" id="UP000007883"/>
    </source>
</evidence>
<dbReference type="PANTHER" id="PTHR33383:SF1">
    <property type="entry name" value="MEMBRANE PROTEIN INSERTION EFFICIENCY FACTOR-RELATED"/>
    <property type="match status" value="1"/>
</dbReference>
<name>I0HYF0_RUBGI</name>
<dbReference type="HAMAP" id="MF_00386">
    <property type="entry name" value="UPF0161_YidD"/>
    <property type="match status" value="1"/>
</dbReference>
<sequence>MVSELVRLPRHLLVLLVRGYRLLLKPWLGNACRFEPTCSQYSLDALQRYGAAGGSALTVWRLLRCHPWCAGGCDPVPERFPNPARGLFTRFVRPDADDSSRPSL</sequence>
<dbReference type="PATRIC" id="fig|983917.3.peg.4586"/>
<dbReference type="GO" id="GO:0005886">
    <property type="term" value="C:plasma membrane"/>
    <property type="evidence" value="ECO:0007669"/>
    <property type="project" value="UniProtKB-SubCell"/>
</dbReference>
<accession>I0HYF0</accession>
<dbReference type="InterPro" id="IPR002696">
    <property type="entry name" value="Membr_insert_effic_factor_YidD"/>
</dbReference>
<dbReference type="Pfam" id="PF01809">
    <property type="entry name" value="YidD"/>
    <property type="match status" value="1"/>
</dbReference>
<dbReference type="HOGENOM" id="CLU_144811_2_0_4"/>
<comment type="similarity">
    <text evidence="1">Belongs to the UPF0161 family.</text>
</comment>
<dbReference type="SMART" id="SM01234">
    <property type="entry name" value="Haemolytic"/>
    <property type="match status" value="1"/>
</dbReference>
<gene>
    <name evidence="2" type="ordered locus">RGE_47040</name>
</gene>
<dbReference type="eggNOG" id="COG0759">
    <property type="taxonomic scope" value="Bacteria"/>
</dbReference>
<dbReference type="Proteomes" id="UP000007883">
    <property type="component" value="Chromosome"/>
</dbReference>
<keyword evidence="3" id="KW-1185">Reference proteome</keyword>
<dbReference type="KEGG" id="rge:RGE_47040"/>
<keyword evidence="1" id="KW-0997">Cell inner membrane</keyword>
<dbReference type="NCBIfam" id="TIGR00278">
    <property type="entry name" value="membrane protein insertion efficiency factor YidD"/>
    <property type="match status" value="1"/>
</dbReference>